<evidence type="ECO:0000256" key="1">
    <source>
        <dbReference type="SAM" id="MobiDB-lite"/>
    </source>
</evidence>
<accession>A0A7W4IKD5</accession>
<evidence type="ECO:0000313" key="4">
    <source>
        <dbReference type="EMBL" id="MBB2193727.1"/>
    </source>
</evidence>
<evidence type="ECO:0000313" key="5">
    <source>
        <dbReference type="Proteomes" id="UP000540490"/>
    </source>
</evidence>
<dbReference type="EMBL" id="JABEQO010000008">
    <property type="protein sequence ID" value="MBB2164506.1"/>
    <property type="molecule type" value="Genomic_DNA"/>
</dbReference>
<evidence type="ECO:0000259" key="2">
    <source>
        <dbReference type="Pfam" id="PF08751"/>
    </source>
</evidence>
<evidence type="ECO:0000313" key="3">
    <source>
        <dbReference type="EMBL" id="MBB2164506.1"/>
    </source>
</evidence>
<feature type="region of interest" description="Disordered" evidence="1">
    <location>
        <begin position="965"/>
        <end position="1000"/>
    </location>
</feature>
<reference evidence="5 6" key="1">
    <citation type="submission" date="2020-04" db="EMBL/GenBank/DDBJ databases">
        <title>Description of novel Gluconacetobacter.</title>
        <authorList>
            <person name="Sombolestani A."/>
        </authorList>
    </citation>
    <scope>NUCLEOTIDE SEQUENCE [LARGE SCALE GENOMIC DNA]</scope>
    <source>
        <strain evidence="4 5">LMG 1728</strain>
        <strain evidence="3 6">LMG 1731</strain>
    </source>
</reference>
<keyword evidence="5" id="KW-1185">Reference proteome</keyword>
<comment type="caution">
    <text evidence="3">The sequence shown here is derived from an EMBL/GenBank/DDBJ whole genome shotgun (WGS) entry which is preliminary data.</text>
</comment>
<protein>
    <submittedName>
        <fullName evidence="3">Relaxase domain-containing protein</fullName>
    </submittedName>
</protein>
<feature type="region of interest" description="Disordered" evidence="1">
    <location>
        <begin position="657"/>
        <end position="682"/>
    </location>
</feature>
<sequence>MITYRKLTAAGAGKLIVAYLREHQLAPDKDARFERDRSDVETGDRLNTYYTGRDGKGAWGPNLGTRITEALGIDVGKIPTDEALARLFECKRADTGAEWAGAHATRTISGFDFTASPDKSVTLAAEFAATKAEQALIWLAIHKANDRAMAFIAKEVGVARRGKGGMSYVEAGEVAWVSFRHYTARPAMKIQDGPNGATAAVEIPVPGDPQAHIHNIMLNAVATESGHLGSLDSARITKTTSFMFGAYFQAELARELRGLGIQVSVDKKGRAIVIDGIPQEAKELFSKRNKQASQMAKAYAKRQGLDWNEMSAAQKFSILHTANLAYRSKKYDGSNDREIWREQATEIGWHHETVLTDAAYGERSDAQRFDMAYGIAADLLAKEFATAAVIDRDAFRTHAAHGLIAAGIREPEDVERVADLIEARGIQIDGKHVAFIKEEQEGRVRVATTEQLRVEKEMARLAAVSSRTRAGALSEAALAAAIERSGLDFDREPEHGRAQLAAIRCLGLAGGLAFLTGVAGAGKTTLLRPLVDAWHSDGRRVVGTAIAWRQAEALKDAGITECYALSPLLKRMASGELVLGKDSVLVIDEVSQVSPRQHLQLLEFQQEQGFALRMLGDREQGQAIEAGDGVELMMRVLPAEARAELLSTVRQKSARGREIAGHFRSSGRDLSKTEDEQRQADTARARAAIDMKREDGTIRLVGGDHDQVVAHIADLYLRRRDILIQAGMTRGITMSAPTNEDVMDLSRAVRERLRARGEIGREEIVRAAIDQRGEIYDLPISVGDRLRLFSRTHAQVATHRGARWRELGSNGDFVTVKGWSDEGIVLENAKGRVGLVPWSRLADKESGRLRLGFGHAMTHDSAQGITSDEHVNAMPRGSAGVTGFTTYVGESRHVYACWTVVAEGALREAETWARPLGDIRPITTEDLYTRLAADMGRHPYKSLAVDLAKADLAADEQTARWIRQSHENERAQQRGQEPGRQIRREIDERPVHGIKPEQWDDVSRKLRKAGFATQAALDAARRLNERPLRSANRGPNNAPPPPSPAHSHPDRDRGAASRVPSADRDL</sequence>
<feature type="region of interest" description="Disordered" evidence="1">
    <location>
        <begin position="1018"/>
        <end position="1066"/>
    </location>
</feature>
<dbReference type="InterPro" id="IPR014862">
    <property type="entry name" value="TrwC"/>
</dbReference>
<feature type="compositionally biased region" description="Basic and acidic residues" evidence="1">
    <location>
        <begin position="980"/>
        <end position="1000"/>
    </location>
</feature>
<dbReference type="InterPro" id="IPR027417">
    <property type="entry name" value="P-loop_NTPase"/>
</dbReference>
<dbReference type="RefSeq" id="WP_182973688.1">
    <property type="nucleotide sequence ID" value="NZ_JABEQN010000008.1"/>
</dbReference>
<name>A0A7W4IKD5_9PROT</name>
<feature type="domain" description="TrwC relaxase" evidence="2">
    <location>
        <begin position="39"/>
        <end position="346"/>
    </location>
</feature>
<gene>
    <name evidence="4" type="ORF">HLH25_08735</name>
    <name evidence="3" type="ORF">HLH26_08120</name>
</gene>
<feature type="compositionally biased region" description="Basic and acidic residues" evidence="1">
    <location>
        <begin position="1019"/>
        <end position="1028"/>
    </location>
</feature>
<dbReference type="Pfam" id="PF08751">
    <property type="entry name" value="TrwC"/>
    <property type="match status" value="1"/>
</dbReference>
<proteinExistence type="predicted"/>
<dbReference type="NCBIfam" id="NF041492">
    <property type="entry name" value="MobF"/>
    <property type="match status" value="1"/>
</dbReference>
<organism evidence="3 6">
    <name type="scientific">Gluconacetobacter dulcium</name>
    <dbReference type="NCBI Taxonomy" id="2729096"/>
    <lineage>
        <taxon>Bacteria</taxon>
        <taxon>Pseudomonadati</taxon>
        <taxon>Pseudomonadota</taxon>
        <taxon>Alphaproteobacteria</taxon>
        <taxon>Acetobacterales</taxon>
        <taxon>Acetobacteraceae</taxon>
        <taxon>Gluconacetobacter</taxon>
    </lineage>
</organism>
<dbReference type="Proteomes" id="UP000561077">
    <property type="component" value="Unassembled WGS sequence"/>
</dbReference>
<dbReference type="Gene3D" id="3.40.50.300">
    <property type="entry name" value="P-loop containing nucleotide triphosphate hydrolases"/>
    <property type="match status" value="1"/>
</dbReference>
<dbReference type="SUPFAM" id="SSF55464">
    <property type="entry name" value="Origin of replication-binding domain, RBD-like"/>
    <property type="match status" value="1"/>
</dbReference>
<dbReference type="EMBL" id="JABEQN010000008">
    <property type="protein sequence ID" value="MBB2193727.1"/>
    <property type="molecule type" value="Genomic_DNA"/>
</dbReference>
<evidence type="ECO:0000313" key="6">
    <source>
        <dbReference type="Proteomes" id="UP000561077"/>
    </source>
</evidence>
<dbReference type="SUPFAM" id="SSF52540">
    <property type="entry name" value="P-loop containing nucleoside triphosphate hydrolases"/>
    <property type="match status" value="2"/>
</dbReference>
<dbReference type="Proteomes" id="UP000540490">
    <property type="component" value="Unassembled WGS sequence"/>
</dbReference>
<dbReference type="AlphaFoldDB" id="A0A7W4IKD5"/>
<feature type="compositionally biased region" description="Basic and acidic residues" evidence="1">
    <location>
        <begin position="1047"/>
        <end position="1066"/>
    </location>
</feature>
<dbReference type="Pfam" id="PF13604">
    <property type="entry name" value="AAA_30"/>
    <property type="match status" value="1"/>
</dbReference>